<feature type="domain" description="RING-type" evidence="6">
    <location>
        <begin position="336"/>
        <end position="376"/>
    </location>
</feature>
<evidence type="ECO:0000313" key="9">
    <source>
        <dbReference type="Ensembl" id="ENSFHEP00000026209.1"/>
    </source>
</evidence>
<protein>
    <submittedName>
        <fullName evidence="9">Zinc finger, SWIM-type containing 2</fullName>
    </submittedName>
</protein>
<reference evidence="9" key="2">
    <citation type="submission" date="2025-09" db="UniProtKB">
        <authorList>
            <consortium name="Ensembl"/>
        </authorList>
    </citation>
    <scope>IDENTIFICATION</scope>
</reference>
<dbReference type="PROSITE" id="PS01357">
    <property type="entry name" value="ZF_ZZ_1"/>
    <property type="match status" value="1"/>
</dbReference>
<accession>A0A3Q2QH83</accession>
<feature type="domain" description="SWIM-type" evidence="8">
    <location>
        <begin position="49"/>
        <end position="82"/>
    </location>
</feature>
<proteinExistence type="predicted"/>
<name>A0A3Q2QH83_FUNHE</name>
<dbReference type="GeneTree" id="ENSGT00390000006826"/>
<dbReference type="CDD" id="cd16494">
    <property type="entry name" value="RING-CH-C4HC3_ZSWM2"/>
    <property type="match status" value="1"/>
</dbReference>
<evidence type="ECO:0000256" key="1">
    <source>
        <dbReference type="ARBA" id="ARBA00022723"/>
    </source>
</evidence>
<feature type="region of interest" description="Disordered" evidence="5">
    <location>
        <begin position="475"/>
        <end position="497"/>
    </location>
</feature>
<keyword evidence="2 4" id="KW-0863">Zinc-finger</keyword>
<dbReference type="PROSITE" id="PS50135">
    <property type="entry name" value="ZF_ZZ_2"/>
    <property type="match status" value="1"/>
</dbReference>
<evidence type="ECO:0000259" key="7">
    <source>
        <dbReference type="PROSITE" id="PS50135"/>
    </source>
</evidence>
<dbReference type="AlphaFoldDB" id="A0A3Q2QH83"/>
<evidence type="ECO:0000259" key="6">
    <source>
        <dbReference type="PROSITE" id="PS50089"/>
    </source>
</evidence>
<organism evidence="9 10">
    <name type="scientific">Fundulus heteroclitus</name>
    <name type="common">Killifish</name>
    <name type="synonym">Mummichog</name>
    <dbReference type="NCBI Taxonomy" id="8078"/>
    <lineage>
        <taxon>Eukaryota</taxon>
        <taxon>Metazoa</taxon>
        <taxon>Chordata</taxon>
        <taxon>Craniata</taxon>
        <taxon>Vertebrata</taxon>
        <taxon>Euteleostomi</taxon>
        <taxon>Actinopterygii</taxon>
        <taxon>Neopterygii</taxon>
        <taxon>Teleostei</taxon>
        <taxon>Neoteleostei</taxon>
        <taxon>Acanthomorphata</taxon>
        <taxon>Ovalentaria</taxon>
        <taxon>Atherinomorphae</taxon>
        <taxon>Cyprinodontiformes</taxon>
        <taxon>Fundulidae</taxon>
        <taxon>Fundulus</taxon>
    </lineage>
</organism>
<dbReference type="PROSITE" id="PS50089">
    <property type="entry name" value="ZF_RING_2"/>
    <property type="match status" value="2"/>
</dbReference>
<dbReference type="GO" id="GO:0008270">
    <property type="term" value="F:zinc ion binding"/>
    <property type="evidence" value="ECO:0007669"/>
    <property type="project" value="UniProtKB-KW"/>
</dbReference>
<evidence type="ECO:0000256" key="5">
    <source>
        <dbReference type="SAM" id="MobiDB-lite"/>
    </source>
</evidence>
<dbReference type="SMART" id="SM00184">
    <property type="entry name" value="RING"/>
    <property type="match status" value="2"/>
</dbReference>
<dbReference type="PANTHER" id="PTHR21540:SF3">
    <property type="entry name" value="E3 UBIQUITIN-PROTEIN LIGASE ZSWIM2"/>
    <property type="match status" value="1"/>
</dbReference>
<feature type="domain" description="RING-type" evidence="6">
    <location>
        <begin position="151"/>
        <end position="203"/>
    </location>
</feature>
<dbReference type="GO" id="GO:0061630">
    <property type="term" value="F:ubiquitin protein ligase activity"/>
    <property type="evidence" value="ECO:0007669"/>
    <property type="project" value="InterPro"/>
</dbReference>
<dbReference type="STRING" id="8078.ENSFHEP00000026209"/>
<dbReference type="Proteomes" id="UP000265000">
    <property type="component" value="Unplaced"/>
</dbReference>
<dbReference type="InterPro" id="IPR001841">
    <property type="entry name" value="Znf_RING"/>
</dbReference>
<evidence type="ECO:0000259" key="8">
    <source>
        <dbReference type="PROSITE" id="PS50966"/>
    </source>
</evidence>
<sequence length="497" mass="55158">MSRKPAWRNMASDALSTHQDHALSSTMLLLRSYGPTAFLLQEDGGTQNFKVCLGEPHTCTCPTFTRERQPCQHICWLLLRKFRLPRDHEYAFQLGLSARQLLEVLQGSHQAKAHRTALDGPAAAAGTPSHNVPGQEVGSVCRKALQAQDVCPICQEGLLQKKQPVSYCRFGCGNSVHISCMKVWADHQRLSDSQEMLKCPLCREDFSSLKLLQEQVKNAAKLFTAAERESPDRHLGVLCYSCRVCPVTGTCFRCTICSSFYLCENCVKKGCHSQHPLASRTTRKEKWILLAASSPGDPRPQDESTVAEPFADSDLERVPAVKVRSGSQLLNEGLQCRICLQRFGLGQQVRTLPCHHKFHTDCVDQILLSSNSCPLDGYVLFSQQATDRNTSPKVICTKQRENELQGLFVPGVALHAQRTKPSPTCGALNSEVLINASFCSRLRQDPCTSPTKKTRDNMAARKTKVHLKDGDNVTVRDRKSAGPELRMTGVSIKADKE</sequence>
<feature type="domain" description="ZZ-type" evidence="7">
    <location>
        <begin position="234"/>
        <end position="289"/>
    </location>
</feature>
<keyword evidence="3" id="KW-0862">Zinc</keyword>
<dbReference type="Pfam" id="PF13639">
    <property type="entry name" value="zf-RING_2"/>
    <property type="match status" value="1"/>
</dbReference>
<keyword evidence="1" id="KW-0479">Metal-binding</keyword>
<evidence type="ECO:0000256" key="3">
    <source>
        <dbReference type="ARBA" id="ARBA00022833"/>
    </source>
</evidence>
<evidence type="ECO:0000256" key="4">
    <source>
        <dbReference type="PROSITE-ProRule" id="PRU00228"/>
    </source>
</evidence>
<dbReference type="Gene3D" id="3.30.60.90">
    <property type="match status" value="1"/>
</dbReference>
<evidence type="ECO:0000256" key="2">
    <source>
        <dbReference type="ARBA" id="ARBA00022771"/>
    </source>
</evidence>
<dbReference type="PANTHER" id="PTHR21540">
    <property type="entry name" value="RING FINGER AND SWIM DOMAIN-CONTAINING PROTEIN 2"/>
    <property type="match status" value="1"/>
</dbReference>
<dbReference type="InterPro" id="IPR000433">
    <property type="entry name" value="Znf_ZZ"/>
</dbReference>
<dbReference type="InterPro" id="IPR039903">
    <property type="entry name" value="Zswim2"/>
</dbReference>
<dbReference type="InterPro" id="IPR013083">
    <property type="entry name" value="Znf_RING/FYVE/PHD"/>
</dbReference>
<dbReference type="PROSITE" id="PS50966">
    <property type="entry name" value="ZF_SWIM"/>
    <property type="match status" value="1"/>
</dbReference>
<dbReference type="InterPro" id="IPR043145">
    <property type="entry name" value="Znf_ZZ_sf"/>
</dbReference>
<reference evidence="9" key="1">
    <citation type="submission" date="2025-08" db="UniProtKB">
        <authorList>
            <consortium name="Ensembl"/>
        </authorList>
    </citation>
    <scope>IDENTIFICATION</scope>
</reference>
<keyword evidence="10" id="KW-1185">Reference proteome</keyword>
<dbReference type="Gene3D" id="3.30.40.10">
    <property type="entry name" value="Zinc/RING finger domain, C3HC4 (zinc finger)"/>
    <property type="match status" value="2"/>
</dbReference>
<dbReference type="Pfam" id="PF04434">
    <property type="entry name" value="SWIM"/>
    <property type="match status" value="1"/>
</dbReference>
<evidence type="ECO:0000313" key="10">
    <source>
        <dbReference type="Proteomes" id="UP000265000"/>
    </source>
</evidence>
<dbReference type="SUPFAM" id="SSF57850">
    <property type="entry name" value="RING/U-box"/>
    <property type="match status" value="3"/>
</dbReference>
<dbReference type="InterPro" id="IPR007527">
    <property type="entry name" value="Znf_SWIM"/>
</dbReference>
<dbReference type="SMART" id="SM00291">
    <property type="entry name" value="ZnF_ZZ"/>
    <property type="match status" value="1"/>
</dbReference>
<dbReference type="Ensembl" id="ENSFHET00000003270.1">
    <property type="protein sequence ID" value="ENSFHEP00000026209.1"/>
    <property type="gene ID" value="ENSFHEG00000008914.1"/>
</dbReference>